<evidence type="ECO:0000313" key="1">
    <source>
        <dbReference type="EMBL" id="MBS4103097.1"/>
    </source>
</evidence>
<proteinExistence type="predicted"/>
<sequence length="71" mass="7642">MNRKQRRAAAKPLSRRAFERELKSVVEGRAADPSVAAFWDHFTATGRVAASAVGDGGIEILRDAKGTDDDA</sequence>
<dbReference type="Proteomes" id="UP000676853">
    <property type="component" value="Unassembled WGS sequence"/>
</dbReference>
<reference evidence="1 2" key="1">
    <citation type="submission" date="2021-04" db="EMBL/GenBank/DDBJ databases">
        <title>Whole genome sequence analysis of a thiophenic sulfur metabolizing bacteria.</title>
        <authorList>
            <person name="Akhtar N."/>
            <person name="Akram J."/>
            <person name="Aslam A."/>
        </authorList>
    </citation>
    <scope>NUCLEOTIDE SEQUENCE [LARGE SCALE GENOMIC DNA]</scope>
    <source>
        <strain evidence="1 2">3OW</strain>
    </source>
</reference>
<dbReference type="EMBL" id="JAGXOE010000050">
    <property type="protein sequence ID" value="MBS4103097.1"/>
    <property type="molecule type" value="Genomic_DNA"/>
</dbReference>
<accession>A0ABS5NFP7</accession>
<name>A0ABS5NFP7_TSUPA</name>
<organism evidence="1 2">
    <name type="scientific">Tsukamurella paurometabola</name>
    <name type="common">Corynebacterium paurometabolum</name>
    <dbReference type="NCBI Taxonomy" id="2061"/>
    <lineage>
        <taxon>Bacteria</taxon>
        <taxon>Bacillati</taxon>
        <taxon>Actinomycetota</taxon>
        <taxon>Actinomycetes</taxon>
        <taxon>Mycobacteriales</taxon>
        <taxon>Tsukamurellaceae</taxon>
        <taxon>Tsukamurella</taxon>
    </lineage>
</organism>
<evidence type="ECO:0000313" key="2">
    <source>
        <dbReference type="Proteomes" id="UP000676853"/>
    </source>
</evidence>
<comment type="caution">
    <text evidence="1">The sequence shown here is derived from an EMBL/GenBank/DDBJ whole genome shotgun (WGS) entry which is preliminary data.</text>
</comment>
<keyword evidence="2" id="KW-1185">Reference proteome</keyword>
<dbReference type="RefSeq" id="WP_212554599.1">
    <property type="nucleotide sequence ID" value="NZ_JAGXOE010000050.1"/>
</dbReference>
<protein>
    <submittedName>
        <fullName evidence="1">Uncharacterized protein</fullName>
    </submittedName>
</protein>
<gene>
    <name evidence="1" type="ORF">KFZ73_17865</name>
</gene>